<evidence type="ECO:0000256" key="2">
    <source>
        <dbReference type="ARBA" id="ARBA00023015"/>
    </source>
</evidence>
<dbReference type="PROSITE" id="PS01081">
    <property type="entry name" value="HTH_TETR_1"/>
    <property type="match status" value="1"/>
</dbReference>
<dbReference type="PRINTS" id="PR00455">
    <property type="entry name" value="HTHTETR"/>
</dbReference>
<keyword evidence="1" id="KW-0678">Repressor</keyword>
<keyword evidence="4" id="KW-0804">Transcription</keyword>
<dbReference type="Gene3D" id="1.10.357.10">
    <property type="entry name" value="Tetracycline Repressor, domain 2"/>
    <property type="match status" value="1"/>
</dbReference>
<evidence type="ECO:0000256" key="4">
    <source>
        <dbReference type="ARBA" id="ARBA00023163"/>
    </source>
</evidence>
<dbReference type="Pfam" id="PF00440">
    <property type="entry name" value="TetR_N"/>
    <property type="match status" value="1"/>
</dbReference>
<comment type="caution">
    <text evidence="7">The sequence shown here is derived from an EMBL/GenBank/DDBJ whole genome shotgun (WGS) entry which is preliminary data.</text>
</comment>
<keyword evidence="3 5" id="KW-0238">DNA-binding</keyword>
<gene>
    <name evidence="7" type="ORF">D3871_23070</name>
</gene>
<dbReference type="Pfam" id="PF17932">
    <property type="entry name" value="TetR_C_24"/>
    <property type="match status" value="1"/>
</dbReference>
<keyword evidence="8" id="KW-1185">Reference proteome</keyword>
<dbReference type="SUPFAM" id="SSF48498">
    <property type="entry name" value="Tetracyclin repressor-like, C-terminal domain"/>
    <property type="match status" value="1"/>
</dbReference>
<feature type="DNA-binding region" description="H-T-H motif" evidence="5">
    <location>
        <begin position="44"/>
        <end position="63"/>
    </location>
</feature>
<evidence type="ECO:0000256" key="3">
    <source>
        <dbReference type="ARBA" id="ARBA00023125"/>
    </source>
</evidence>
<sequence>MKTESIRTRGAESSGSISVHDQKREHILAVAEDLFYRNGYAGTTIADIVRELGVTKPFLYYYFSSKSDIFETLCWRASHACLTAMHFKPDDERAAIDKLREGLHRFAAANVSYFKSGTFAYREGGALDPAFMKKLRTMARRFYKELCALLEQARNDGELDFDDAKLTALSIGSIAGFMYTWYKPGGRIGPEDMVKELTRILMKIAGAYSQPASAASKIGRGRNAGRAIRNPSI</sequence>
<keyword evidence="2" id="KW-0805">Transcription regulation</keyword>
<dbReference type="Proteomes" id="UP000265955">
    <property type="component" value="Unassembled WGS sequence"/>
</dbReference>
<dbReference type="InterPro" id="IPR023772">
    <property type="entry name" value="DNA-bd_HTH_TetR-type_CS"/>
</dbReference>
<dbReference type="InterPro" id="IPR009057">
    <property type="entry name" value="Homeodomain-like_sf"/>
</dbReference>
<dbReference type="OrthoDB" id="9798857at2"/>
<dbReference type="InterPro" id="IPR001647">
    <property type="entry name" value="HTH_TetR"/>
</dbReference>
<dbReference type="AlphaFoldDB" id="A0A3A3FLZ3"/>
<dbReference type="GO" id="GO:0003700">
    <property type="term" value="F:DNA-binding transcription factor activity"/>
    <property type="evidence" value="ECO:0007669"/>
    <property type="project" value="TreeGrafter"/>
</dbReference>
<dbReference type="InterPro" id="IPR041490">
    <property type="entry name" value="KstR2_TetR_C"/>
</dbReference>
<feature type="domain" description="HTH tetR-type" evidence="6">
    <location>
        <begin position="21"/>
        <end position="81"/>
    </location>
</feature>
<name>A0A3A3FLZ3_9BURK</name>
<reference evidence="8" key="1">
    <citation type="submission" date="2018-09" db="EMBL/GenBank/DDBJ databases">
        <authorList>
            <person name="Zhu H."/>
        </authorList>
    </citation>
    <scope>NUCLEOTIDE SEQUENCE [LARGE SCALE GENOMIC DNA]</scope>
    <source>
        <strain evidence="8">K1R23-30</strain>
    </source>
</reference>
<evidence type="ECO:0000313" key="7">
    <source>
        <dbReference type="EMBL" id="RJF96204.1"/>
    </source>
</evidence>
<dbReference type="PANTHER" id="PTHR30055">
    <property type="entry name" value="HTH-TYPE TRANSCRIPTIONAL REGULATOR RUTR"/>
    <property type="match status" value="1"/>
</dbReference>
<evidence type="ECO:0000256" key="1">
    <source>
        <dbReference type="ARBA" id="ARBA00022491"/>
    </source>
</evidence>
<accession>A0A3A3FLZ3</accession>
<evidence type="ECO:0000256" key="5">
    <source>
        <dbReference type="PROSITE-ProRule" id="PRU00335"/>
    </source>
</evidence>
<dbReference type="InterPro" id="IPR050109">
    <property type="entry name" value="HTH-type_TetR-like_transc_reg"/>
</dbReference>
<proteinExistence type="predicted"/>
<evidence type="ECO:0000259" key="6">
    <source>
        <dbReference type="PROSITE" id="PS50977"/>
    </source>
</evidence>
<dbReference type="PANTHER" id="PTHR30055:SF175">
    <property type="entry name" value="HTH-TYPE TRANSCRIPTIONAL REPRESSOR KSTR2"/>
    <property type="match status" value="1"/>
</dbReference>
<dbReference type="InterPro" id="IPR036271">
    <property type="entry name" value="Tet_transcr_reg_TetR-rel_C_sf"/>
</dbReference>
<dbReference type="SUPFAM" id="SSF46689">
    <property type="entry name" value="Homeodomain-like"/>
    <property type="match status" value="1"/>
</dbReference>
<dbReference type="EMBL" id="QYUO01000002">
    <property type="protein sequence ID" value="RJF96204.1"/>
    <property type="molecule type" value="Genomic_DNA"/>
</dbReference>
<dbReference type="GO" id="GO:0000976">
    <property type="term" value="F:transcription cis-regulatory region binding"/>
    <property type="evidence" value="ECO:0007669"/>
    <property type="project" value="TreeGrafter"/>
</dbReference>
<organism evidence="7 8">
    <name type="scientific">Noviherbaspirillum saxi</name>
    <dbReference type="NCBI Taxonomy" id="2320863"/>
    <lineage>
        <taxon>Bacteria</taxon>
        <taxon>Pseudomonadati</taxon>
        <taxon>Pseudomonadota</taxon>
        <taxon>Betaproteobacteria</taxon>
        <taxon>Burkholderiales</taxon>
        <taxon>Oxalobacteraceae</taxon>
        <taxon>Noviherbaspirillum</taxon>
    </lineage>
</organism>
<dbReference type="RefSeq" id="WP_119771352.1">
    <property type="nucleotide sequence ID" value="NZ_QYUO01000002.1"/>
</dbReference>
<protein>
    <submittedName>
        <fullName evidence="7">TetR/AcrR family transcriptional regulator</fullName>
    </submittedName>
</protein>
<evidence type="ECO:0000313" key="8">
    <source>
        <dbReference type="Proteomes" id="UP000265955"/>
    </source>
</evidence>
<dbReference type="PROSITE" id="PS50977">
    <property type="entry name" value="HTH_TETR_2"/>
    <property type="match status" value="1"/>
</dbReference>